<feature type="region of interest" description="Disordered" evidence="6">
    <location>
        <begin position="296"/>
        <end position="324"/>
    </location>
</feature>
<proteinExistence type="predicted"/>
<keyword evidence="4" id="KW-0694">RNA-binding</keyword>
<dbReference type="Proteomes" id="UP000479710">
    <property type="component" value="Unassembled WGS sequence"/>
</dbReference>
<dbReference type="OrthoDB" id="1897736at2759"/>
<feature type="compositionally biased region" description="Polar residues" evidence="6">
    <location>
        <begin position="309"/>
        <end position="324"/>
    </location>
</feature>
<evidence type="ECO:0000256" key="6">
    <source>
        <dbReference type="SAM" id="MobiDB-lite"/>
    </source>
</evidence>
<dbReference type="AlphaFoldDB" id="A0A6G1D7L4"/>
<reference evidence="7 8" key="1">
    <citation type="submission" date="2019-11" db="EMBL/GenBank/DDBJ databases">
        <title>Whole genome sequence of Oryza granulata.</title>
        <authorList>
            <person name="Li W."/>
        </authorList>
    </citation>
    <scope>NUCLEOTIDE SEQUENCE [LARGE SCALE GENOMIC DNA]</scope>
    <source>
        <strain evidence="8">cv. Menghai</strain>
        <tissue evidence="7">Leaf</tissue>
    </source>
</reference>
<evidence type="ECO:0000256" key="2">
    <source>
        <dbReference type="ARBA" id="ARBA00022771"/>
    </source>
</evidence>
<dbReference type="GO" id="GO:0003677">
    <property type="term" value="F:DNA binding"/>
    <property type="evidence" value="ECO:0007669"/>
    <property type="project" value="UniProtKB-KW"/>
</dbReference>
<name>A0A6G1D7L4_9ORYZ</name>
<dbReference type="PANTHER" id="PTHR24009">
    <property type="entry name" value="RNA-BINDING (RRM/RBD/RNP MOTIFS)"/>
    <property type="match status" value="1"/>
</dbReference>
<dbReference type="GO" id="GO:0008270">
    <property type="term" value="F:zinc ion binding"/>
    <property type="evidence" value="ECO:0007669"/>
    <property type="project" value="UniProtKB-KW"/>
</dbReference>
<feature type="compositionally biased region" description="Basic and acidic residues" evidence="6">
    <location>
        <begin position="296"/>
        <end position="308"/>
    </location>
</feature>
<dbReference type="InterPro" id="IPR035979">
    <property type="entry name" value="RBD_domain_sf"/>
</dbReference>
<keyword evidence="3" id="KW-0862">Zinc</keyword>
<dbReference type="Gene3D" id="3.30.70.330">
    <property type="match status" value="1"/>
</dbReference>
<gene>
    <name evidence="7" type="ORF">E2562_025064</name>
</gene>
<evidence type="ECO:0000256" key="1">
    <source>
        <dbReference type="ARBA" id="ARBA00022723"/>
    </source>
</evidence>
<sequence length="324" mass="36443">MQGGSLPGSSTMWNEEVYVNESARALWHKIEKLEPRLADEIVHFTMRAKSSWQISWYAFSAADEEIQFLIDEAKSYMGLPPTQQLPQSPSLQPPSAWYESPSPYVKPQFQSMNIPGDGMPRDSLNAQVKVLGSGVAEMHLQRQSHFLGSQRDFLAHSLTDDGSFSEKFGPVIDVYIPYKPEPEKHTFSFVTFQNAETVRLLLSTPIFHSICGTEVRVEGCLERTRLEQRKLAQKNDQFDNVAQSCANAIEGYSGEKLRSYNELSQDFLKLRVSEKSGITNTIAPEIDTLLTHNLSDKETESPEGDHATKVSNVDGSSEFQDMEL</sequence>
<keyword evidence="1" id="KW-0479">Metal-binding</keyword>
<evidence type="ECO:0000256" key="5">
    <source>
        <dbReference type="ARBA" id="ARBA00023125"/>
    </source>
</evidence>
<dbReference type="GO" id="GO:0003723">
    <property type="term" value="F:RNA binding"/>
    <property type="evidence" value="ECO:0007669"/>
    <property type="project" value="UniProtKB-KW"/>
</dbReference>
<dbReference type="PANTHER" id="PTHR24009:SF0">
    <property type="entry name" value="ZINC FINGER CCCH DOMAIN-CONTAINING PROTEIN 18"/>
    <property type="match status" value="1"/>
</dbReference>
<keyword evidence="8" id="KW-1185">Reference proteome</keyword>
<comment type="caution">
    <text evidence="7">The sequence shown here is derived from an EMBL/GenBank/DDBJ whole genome shotgun (WGS) entry which is preliminary data.</text>
</comment>
<dbReference type="SUPFAM" id="SSF54928">
    <property type="entry name" value="RNA-binding domain, RBD"/>
    <property type="match status" value="1"/>
</dbReference>
<evidence type="ECO:0008006" key="9">
    <source>
        <dbReference type="Google" id="ProtNLM"/>
    </source>
</evidence>
<keyword evidence="2" id="KW-0863">Zinc-finger</keyword>
<evidence type="ECO:0000256" key="3">
    <source>
        <dbReference type="ARBA" id="ARBA00022833"/>
    </source>
</evidence>
<dbReference type="EMBL" id="SPHZ02000007">
    <property type="protein sequence ID" value="KAF0908390.1"/>
    <property type="molecule type" value="Genomic_DNA"/>
</dbReference>
<dbReference type="InterPro" id="IPR012677">
    <property type="entry name" value="Nucleotide-bd_a/b_plait_sf"/>
</dbReference>
<organism evidence="7 8">
    <name type="scientific">Oryza meyeriana var. granulata</name>
    <dbReference type="NCBI Taxonomy" id="110450"/>
    <lineage>
        <taxon>Eukaryota</taxon>
        <taxon>Viridiplantae</taxon>
        <taxon>Streptophyta</taxon>
        <taxon>Embryophyta</taxon>
        <taxon>Tracheophyta</taxon>
        <taxon>Spermatophyta</taxon>
        <taxon>Magnoliopsida</taxon>
        <taxon>Liliopsida</taxon>
        <taxon>Poales</taxon>
        <taxon>Poaceae</taxon>
        <taxon>BOP clade</taxon>
        <taxon>Oryzoideae</taxon>
        <taxon>Oryzeae</taxon>
        <taxon>Oryzinae</taxon>
        <taxon>Oryza</taxon>
        <taxon>Oryza meyeriana</taxon>
    </lineage>
</organism>
<evidence type="ECO:0000313" key="7">
    <source>
        <dbReference type="EMBL" id="KAF0908390.1"/>
    </source>
</evidence>
<keyword evidence="5" id="KW-0238">DNA-binding</keyword>
<evidence type="ECO:0000313" key="8">
    <source>
        <dbReference type="Proteomes" id="UP000479710"/>
    </source>
</evidence>
<accession>A0A6G1D7L4</accession>
<protein>
    <recommendedName>
        <fullName evidence="9">RRM domain-containing protein</fullName>
    </recommendedName>
</protein>
<evidence type="ECO:0000256" key="4">
    <source>
        <dbReference type="ARBA" id="ARBA00022884"/>
    </source>
</evidence>